<dbReference type="Pfam" id="PF02770">
    <property type="entry name" value="Acyl-CoA_dh_M"/>
    <property type="match status" value="1"/>
</dbReference>
<dbReference type="InterPro" id="IPR023922">
    <property type="entry name" value="S04_starv_induced_SfnB"/>
</dbReference>
<keyword evidence="5" id="KW-0560">Oxidoreductase</keyword>
<dbReference type="InterPro" id="IPR013786">
    <property type="entry name" value="AcylCoA_DH/ox_N"/>
</dbReference>
<dbReference type="Proteomes" id="UP000035034">
    <property type="component" value="Unassembled WGS sequence"/>
</dbReference>
<keyword evidence="6 17" id="KW-0503">Monooxygenase</keyword>
<dbReference type="InterPro" id="IPR013107">
    <property type="entry name" value="Acyl-CoA_DH_C"/>
</dbReference>
<feature type="domain" description="Acyl-CoA dehydrogenase/oxidase N-terminal" evidence="15">
    <location>
        <begin position="26"/>
        <end position="124"/>
    </location>
</feature>
<evidence type="ECO:0000256" key="6">
    <source>
        <dbReference type="ARBA" id="ARBA00023033"/>
    </source>
</evidence>
<evidence type="ECO:0000256" key="7">
    <source>
        <dbReference type="ARBA" id="ARBA00034307"/>
    </source>
</evidence>
<dbReference type="RefSeq" id="WP_007318482.1">
    <property type="nucleotide sequence ID" value="NZ_BAEH01000075.1"/>
</dbReference>
<dbReference type="PANTHER" id="PTHR43884">
    <property type="entry name" value="ACYL-COA DEHYDROGENASE"/>
    <property type="match status" value="1"/>
</dbReference>
<evidence type="ECO:0000256" key="11">
    <source>
        <dbReference type="ARBA" id="ARBA00047859"/>
    </source>
</evidence>
<evidence type="ECO:0000256" key="12">
    <source>
        <dbReference type="ARBA" id="ARBA00048445"/>
    </source>
</evidence>
<keyword evidence="2" id="KW-0285">Flavoprotein</keyword>
<dbReference type="PANTHER" id="PTHR43884:SF12">
    <property type="entry name" value="ISOVALERYL-COA DEHYDROGENASE, MITOCHONDRIAL-RELATED"/>
    <property type="match status" value="1"/>
</dbReference>
<dbReference type="EC" id="1.14.14.21" evidence="9"/>
<gene>
    <name evidence="17" type="ORF">GOEFS_075_00680</name>
</gene>
<dbReference type="NCBIfam" id="TIGR04022">
    <property type="entry name" value="sulfur_SfnB"/>
    <property type="match status" value="1"/>
</dbReference>
<dbReference type="STRING" id="1077974.GOEFS_075_00680"/>
<feature type="domain" description="Acyl-CoA dehydrogenase C-terminal" evidence="16">
    <location>
        <begin position="255"/>
        <end position="388"/>
    </location>
</feature>
<evidence type="ECO:0000256" key="9">
    <source>
        <dbReference type="ARBA" id="ARBA00034328"/>
    </source>
</evidence>
<dbReference type="GO" id="GO:0008470">
    <property type="term" value="F:3-methylbutanoyl-CoA dehydrogenase activity"/>
    <property type="evidence" value="ECO:0007669"/>
    <property type="project" value="TreeGrafter"/>
</dbReference>
<dbReference type="Gene3D" id="1.20.140.10">
    <property type="entry name" value="Butyryl-CoA Dehydrogenase, subunit A, domain 3"/>
    <property type="match status" value="1"/>
</dbReference>
<comment type="caution">
    <text evidence="17">The sequence shown here is derived from an EMBL/GenBank/DDBJ whole genome shotgun (WGS) entry which is preliminary data.</text>
</comment>
<dbReference type="GO" id="GO:0050660">
    <property type="term" value="F:flavin adenine dinucleotide binding"/>
    <property type="evidence" value="ECO:0007669"/>
    <property type="project" value="InterPro"/>
</dbReference>
<evidence type="ECO:0000259" key="14">
    <source>
        <dbReference type="Pfam" id="PF02770"/>
    </source>
</evidence>
<evidence type="ECO:0000256" key="2">
    <source>
        <dbReference type="ARBA" id="ARBA00022630"/>
    </source>
</evidence>
<dbReference type="eggNOG" id="COG1960">
    <property type="taxonomic scope" value="Bacteria"/>
</dbReference>
<evidence type="ECO:0000256" key="4">
    <source>
        <dbReference type="ARBA" id="ARBA00022741"/>
    </source>
</evidence>
<dbReference type="Gene3D" id="1.10.540.10">
    <property type="entry name" value="Acyl-CoA dehydrogenase/oxidase, N-terminal domain"/>
    <property type="match status" value="1"/>
</dbReference>
<evidence type="ECO:0000256" key="1">
    <source>
        <dbReference type="ARBA" id="ARBA00004496"/>
    </source>
</evidence>
<dbReference type="EMBL" id="BAEH01000075">
    <property type="protein sequence ID" value="GAB19147.1"/>
    <property type="molecule type" value="Genomic_DNA"/>
</dbReference>
<protein>
    <recommendedName>
        <fullName evidence="10">Dibenzothiophene monooxygenase</fullName>
        <ecNumber evidence="9">1.14.14.21</ecNumber>
    </recommendedName>
</protein>
<evidence type="ECO:0000259" key="15">
    <source>
        <dbReference type="Pfam" id="PF02771"/>
    </source>
</evidence>
<dbReference type="InterPro" id="IPR036250">
    <property type="entry name" value="AcylCo_DH-like_C"/>
</dbReference>
<comment type="catalytic activity">
    <reaction evidence="11">
        <text>dibenzothiophene + FMNH2 + O2 = dibenzothiophene 5-oxide + FMN + H2O + H(+)</text>
        <dbReference type="Rhea" id="RHEA:49076"/>
        <dbReference type="ChEBI" id="CHEBI:15377"/>
        <dbReference type="ChEBI" id="CHEBI:15378"/>
        <dbReference type="ChEBI" id="CHEBI:15379"/>
        <dbReference type="ChEBI" id="CHEBI:23681"/>
        <dbReference type="ChEBI" id="CHEBI:23683"/>
        <dbReference type="ChEBI" id="CHEBI:57618"/>
        <dbReference type="ChEBI" id="CHEBI:58210"/>
    </reaction>
</comment>
<keyword evidence="4" id="KW-0547">Nucleotide-binding</keyword>
<dbReference type="AlphaFoldDB" id="H0R242"/>
<dbReference type="SUPFAM" id="SSF47203">
    <property type="entry name" value="Acyl-CoA dehydrogenase C-terminal domain-like"/>
    <property type="match status" value="1"/>
</dbReference>
<evidence type="ECO:0000259" key="16">
    <source>
        <dbReference type="Pfam" id="PF08028"/>
    </source>
</evidence>
<sequence length="412" mass="43730">MPATPPSDVSTWNDSLPSASVIGSEEEALKVAAELAAEFEIGAAERDRDGSTPTAELERIRLSGLLGITVPTELRGAAVSTKTLVDVVATLAAADGSIAQVLQNHFYFLRHALVHGTPEQRDFFGRLVIDGNRLGNAQAERNAGSKSNGMAEWTTALSEVDGLVRLTGTKYYSTGAYTAQWIPVNATGLSGTSVIVYVPRDAPGVHVTDDWNGFGQRGTHSGTTTLDEVVVQPWQVVPVVADAEPPRVDGAYGQIIHAALDVGIAQGALARLAEFVRTRTRVYRDSPAAEASQDSHLLYETGKLAVGVRAARALLHEAADAIDVAGLTPTRAQSTEASLAVASARAVAAETAVTTANELFEIAGTGATDRKHGLDRYWRDARTHTLHDPTRWKYIHVGNELVNDVAPSGSLI</sequence>
<dbReference type="Pfam" id="PF02771">
    <property type="entry name" value="Acyl-CoA_dh_N"/>
    <property type="match status" value="1"/>
</dbReference>
<comment type="pathway">
    <text evidence="7">Sulfur metabolism; dibenzothiophene degradation.</text>
</comment>
<evidence type="ECO:0000256" key="13">
    <source>
        <dbReference type="ARBA" id="ARBA00049456"/>
    </source>
</evidence>
<evidence type="ECO:0000256" key="5">
    <source>
        <dbReference type="ARBA" id="ARBA00023002"/>
    </source>
</evidence>
<comment type="catalytic activity">
    <reaction evidence="13">
        <text>dibenzothiophene + 2 FMNH2 + 2 O2 = dibenzothiophene 5,5-dioxide + 2 FMN + 2 H2O + 2 H(+)</text>
        <dbReference type="Rhea" id="RHEA:49072"/>
        <dbReference type="ChEBI" id="CHEBI:15377"/>
        <dbReference type="ChEBI" id="CHEBI:15378"/>
        <dbReference type="ChEBI" id="CHEBI:15379"/>
        <dbReference type="ChEBI" id="CHEBI:23681"/>
        <dbReference type="ChEBI" id="CHEBI:57618"/>
        <dbReference type="ChEBI" id="CHEBI:58210"/>
        <dbReference type="ChEBI" id="CHEBI:90356"/>
        <dbReference type="EC" id="1.14.14.21"/>
    </reaction>
</comment>
<reference evidence="17 18" key="1">
    <citation type="submission" date="2011-12" db="EMBL/GenBank/DDBJ databases">
        <title>Whole genome shotgun sequence of Gordonia effusa NBRC 100432.</title>
        <authorList>
            <person name="Yoshida I."/>
            <person name="Takarada H."/>
            <person name="Hosoyama A."/>
            <person name="Tsuchikane K."/>
            <person name="Katsumata H."/>
            <person name="Yamazaki S."/>
            <person name="Fujita N."/>
        </authorList>
    </citation>
    <scope>NUCLEOTIDE SEQUENCE [LARGE SCALE GENOMIC DNA]</scope>
    <source>
        <strain evidence="17 18">NBRC 100432</strain>
    </source>
</reference>
<evidence type="ECO:0000256" key="10">
    <source>
        <dbReference type="ARBA" id="ARBA00034345"/>
    </source>
</evidence>
<dbReference type="InterPro" id="IPR046373">
    <property type="entry name" value="Acyl-CoA_Oxase/DH_mid-dom_sf"/>
</dbReference>
<dbReference type="SUPFAM" id="SSF56645">
    <property type="entry name" value="Acyl-CoA dehydrogenase NM domain-like"/>
    <property type="match status" value="1"/>
</dbReference>
<dbReference type="Gene3D" id="2.40.110.10">
    <property type="entry name" value="Butyryl-CoA Dehydrogenase, subunit A, domain 2"/>
    <property type="match status" value="1"/>
</dbReference>
<dbReference type="GO" id="GO:0006552">
    <property type="term" value="P:L-leucine catabolic process"/>
    <property type="evidence" value="ECO:0007669"/>
    <property type="project" value="TreeGrafter"/>
</dbReference>
<comment type="subcellular location">
    <subcellularLocation>
        <location evidence="1">Cytoplasm</location>
    </subcellularLocation>
</comment>
<keyword evidence="18" id="KW-1185">Reference proteome</keyword>
<dbReference type="Pfam" id="PF08028">
    <property type="entry name" value="Acyl-CoA_dh_2"/>
    <property type="match status" value="1"/>
</dbReference>
<dbReference type="InterPro" id="IPR037069">
    <property type="entry name" value="AcylCoA_DH/ox_N_sf"/>
</dbReference>
<evidence type="ECO:0000313" key="17">
    <source>
        <dbReference type="EMBL" id="GAB19147.1"/>
    </source>
</evidence>
<dbReference type="GO" id="GO:0004497">
    <property type="term" value="F:monooxygenase activity"/>
    <property type="evidence" value="ECO:0007669"/>
    <property type="project" value="UniProtKB-KW"/>
</dbReference>
<keyword evidence="3" id="KW-0288">FMN</keyword>
<proteinExistence type="inferred from homology"/>
<dbReference type="GO" id="GO:0005737">
    <property type="term" value="C:cytoplasm"/>
    <property type="evidence" value="ECO:0007669"/>
    <property type="project" value="UniProtKB-SubCell"/>
</dbReference>
<evidence type="ECO:0000256" key="8">
    <source>
        <dbReference type="ARBA" id="ARBA00034317"/>
    </source>
</evidence>
<comment type="similarity">
    <text evidence="8">Belongs to the DszC flavin monooxygenase family.</text>
</comment>
<organism evidence="17 18">
    <name type="scientific">Gordonia effusa NBRC 100432</name>
    <dbReference type="NCBI Taxonomy" id="1077974"/>
    <lineage>
        <taxon>Bacteria</taxon>
        <taxon>Bacillati</taxon>
        <taxon>Actinomycetota</taxon>
        <taxon>Actinomycetes</taxon>
        <taxon>Mycobacteriales</taxon>
        <taxon>Gordoniaceae</taxon>
        <taxon>Gordonia</taxon>
    </lineage>
</organism>
<evidence type="ECO:0000256" key="3">
    <source>
        <dbReference type="ARBA" id="ARBA00022643"/>
    </source>
</evidence>
<dbReference type="InterPro" id="IPR009100">
    <property type="entry name" value="AcylCoA_DH/oxidase_NM_dom_sf"/>
</dbReference>
<comment type="catalytic activity">
    <reaction evidence="12">
        <text>dibenzothiophene 5-oxide + FMNH2 + O2 = dibenzothiophene 5,5-dioxide + FMN + H2O + H(+)</text>
        <dbReference type="Rhea" id="RHEA:49080"/>
        <dbReference type="ChEBI" id="CHEBI:15377"/>
        <dbReference type="ChEBI" id="CHEBI:15378"/>
        <dbReference type="ChEBI" id="CHEBI:15379"/>
        <dbReference type="ChEBI" id="CHEBI:23683"/>
        <dbReference type="ChEBI" id="CHEBI:57618"/>
        <dbReference type="ChEBI" id="CHEBI:58210"/>
        <dbReference type="ChEBI" id="CHEBI:90356"/>
    </reaction>
</comment>
<name>H0R242_9ACTN</name>
<accession>H0R242</accession>
<dbReference type="InterPro" id="IPR006091">
    <property type="entry name" value="Acyl-CoA_Oxase/DH_mid-dom"/>
</dbReference>
<evidence type="ECO:0000313" key="18">
    <source>
        <dbReference type="Proteomes" id="UP000035034"/>
    </source>
</evidence>
<dbReference type="PIRSF" id="PIRSF016578">
    <property type="entry name" value="HsaA"/>
    <property type="match status" value="1"/>
</dbReference>
<feature type="domain" description="Acyl-CoA oxidase/dehydrogenase middle" evidence="14">
    <location>
        <begin position="138"/>
        <end position="229"/>
    </location>
</feature>